<name>A0A3S4YIL1_9MICC</name>
<organism evidence="3 4">
    <name type="scientific">Rothia dentocariosa</name>
    <dbReference type="NCBI Taxonomy" id="2047"/>
    <lineage>
        <taxon>Bacteria</taxon>
        <taxon>Bacillati</taxon>
        <taxon>Actinomycetota</taxon>
        <taxon>Actinomycetes</taxon>
        <taxon>Micrococcales</taxon>
        <taxon>Micrococcaceae</taxon>
        <taxon>Rothia</taxon>
    </lineage>
</organism>
<dbReference type="Proteomes" id="UP000270988">
    <property type="component" value="Chromosome"/>
</dbReference>
<keyword evidence="2" id="KW-0472">Membrane</keyword>
<gene>
    <name evidence="3" type="ORF">NCTC10918_01727</name>
</gene>
<sequence>MTQEPEFNTSHPEYVPFSNAYIGHVMTGGIVAVTVGIVYWLLSIPFSALKVNLQDFVIFIVLVVIGSELIVTLLQRPLVIKARHGSPGGALAATTDNWNGTDQLSAFGMGFTGGFVFGAVGGGANQGMTASSDLAKETGKTASKLNNPWTRNYANDWITSNGADAISIGLDQKMSPEEKAQKMIQKVGINTIKSAGTAGAKTYGGNIKNARGESEAPPGLLFRPAHQGR</sequence>
<proteinExistence type="predicted"/>
<dbReference type="STRING" id="762948.HMPREF0733_10653"/>
<feature type="region of interest" description="Disordered" evidence="1">
    <location>
        <begin position="208"/>
        <end position="229"/>
    </location>
</feature>
<feature type="transmembrane region" description="Helical" evidence="2">
    <location>
        <begin position="56"/>
        <end position="74"/>
    </location>
</feature>
<evidence type="ECO:0000313" key="3">
    <source>
        <dbReference type="EMBL" id="VEJ30445.1"/>
    </source>
</evidence>
<accession>A0A3S4YIL1</accession>
<dbReference type="EMBL" id="LR134521">
    <property type="protein sequence ID" value="VEJ30445.1"/>
    <property type="molecule type" value="Genomic_DNA"/>
</dbReference>
<protein>
    <submittedName>
        <fullName evidence="3">Uncharacterized protein</fullName>
    </submittedName>
</protein>
<keyword evidence="2" id="KW-0812">Transmembrane</keyword>
<reference evidence="3 4" key="1">
    <citation type="submission" date="2018-12" db="EMBL/GenBank/DDBJ databases">
        <authorList>
            <consortium name="Pathogen Informatics"/>
        </authorList>
    </citation>
    <scope>NUCLEOTIDE SEQUENCE [LARGE SCALE GENOMIC DNA]</scope>
    <source>
        <strain evidence="3 4">NCTC10918</strain>
    </source>
</reference>
<evidence type="ECO:0000256" key="2">
    <source>
        <dbReference type="SAM" id="Phobius"/>
    </source>
</evidence>
<evidence type="ECO:0000313" key="4">
    <source>
        <dbReference type="Proteomes" id="UP000270988"/>
    </source>
</evidence>
<evidence type="ECO:0000256" key="1">
    <source>
        <dbReference type="SAM" id="MobiDB-lite"/>
    </source>
</evidence>
<feature type="transmembrane region" description="Helical" evidence="2">
    <location>
        <begin position="20"/>
        <end position="44"/>
    </location>
</feature>
<keyword evidence="2" id="KW-1133">Transmembrane helix</keyword>
<dbReference type="AlphaFoldDB" id="A0A3S4YIL1"/>